<reference evidence="2 3" key="1">
    <citation type="submission" date="2024-09" db="EMBL/GenBank/DDBJ databases">
        <authorList>
            <person name="Sun Q."/>
            <person name="Mori K."/>
        </authorList>
    </citation>
    <scope>NUCLEOTIDE SEQUENCE [LARGE SCALE GENOMIC DNA]</scope>
    <source>
        <strain evidence="2 3">CICC 10874</strain>
    </source>
</reference>
<dbReference type="EMBL" id="JBHLSV010000039">
    <property type="protein sequence ID" value="MFC0676082.1"/>
    <property type="molecule type" value="Genomic_DNA"/>
</dbReference>
<accession>A0ABV6RGH4</accession>
<dbReference type="Pfam" id="PF17765">
    <property type="entry name" value="MLTR_LBD"/>
    <property type="match status" value="1"/>
</dbReference>
<evidence type="ECO:0000313" key="2">
    <source>
        <dbReference type="EMBL" id="MFC0676082.1"/>
    </source>
</evidence>
<comment type="caution">
    <text evidence="2">The sequence shown here is derived from an EMBL/GenBank/DDBJ whole genome shotgun (WGS) entry which is preliminary data.</text>
</comment>
<proteinExistence type="predicted"/>
<dbReference type="InterPro" id="IPR010982">
    <property type="entry name" value="Lambda_DNA-bd_dom_sf"/>
</dbReference>
<dbReference type="Pfam" id="PF13560">
    <property type="entry name" value="HTH_31"/>
    <property type="match status" value="1"/>
</dbReference>
<dbReference type="PROSITE" id="PS50943">
    <property type="entry name" value="HTH_CROC1"/>
    <property type="match status" value="1"/>
</dbReference>
<evidence type="ECO:0000313" key="3">
    <source>
        <dbReference type="Proteomes" id="UP001589793"/>
    </source>
</evidence>
<feature type="domain" description="HTH cro/C1-type" evidence="1">
    <location>
        <begin position="39"/>
        <end position="86"/>
    </location>
</feature>
<dbReference type="Gene3D" id="1.10.260.40">
    <property type="entry name" value="lambda repressor-like DNA-binding domains"/>
    <property type="match status" value="1"/>
</dbReference>
<gene>
    <name evidence="2" type="ORF">ACFFF6_19195</name>
</gene>
<sequence length="291" mass="31579">MSAAPDTDSIRGFLTSRRARLGPREVGLVASRTPRRVPGLRREEVAMLAGVSVEYYTRIERGSLQGVSDAVLEAIARALQLDADERGYLFDLADAVNAPGRVVPAPQAAVLRPSVRGVLAAITEAPAFVRDHRRDVLAANPLGRALYAQMYDGPALGADGTSVNTARFIFLDPRARRFYAGWDSAAHNTVAILRAATGEHPRDAALTALIEDLSQRSALFRELWSRHDVRHHYQGRKHYHHPVVGEIELQYETMALAPDDGLSLAVYPALPGSAGQEALRRLAQLVPAGAA</sequence>
<dbReference type="PANTHER" id="PTHR35010">
    <property type="entry name" value="BLL4672 PROTEIN-RELATED"/>
    <property type="match status" value="1"/>
</dbReference>
<dbReference type="PANTHER" id="PTHR35010:SF2">
    <property type="entry name" value="BLL4672 PROTEIN"/>
    <property type="match status" value="1"/>
</dbReference>
<keyword evidence="3" id="KW-1185">Reference proteome</keyword>
<dbReference type="InterPro" id="IPR001387">
    <property type="entry name" value="Cro/C1-type_HTH"/>
</dbReference>
<dbReference type="SMART" id="SM00530">
    <property type="entry name" value="HTH_XRE"/>
    <property type="match status" value="1"/>
</dbReference>
<dbReference type="InterPro" id="IPR041413">
    <property type="entry name" value="MLTR_LBD"/>
</dbReference>
<dbReference type="SUPFAM" id="SSF47413">
    <property type="entry name" value="lambda repressor-like DNA-binding domains"/>
    <property type="match status" value="1"/>
</dbReference>
<dbReference type="RefSeq" id="WP_376983126.1">
    <property type="nucleotide sequence ID" value="NZ_JBHLSV010000039.1"/>
</dbReference>
<dbReference type="Gene3D" id="3.30.450.180">
    <property type="match status" value="1"/>
</dbReference>
<evidence type="ECO:0000259" key="1">
    <source>
        <dbReference type="PROSITE" id="PS50943"/>
    </source>
</evidence>
<dbReference type="CDD" id="cd00093">
    <property type="entry name" value="HTH_XRE"/>
    <property type="match status" value="1"/>
</dbReference>
<dbReference type="Proteomes" id="UP001589793">
    <property type="component" value="Unassembled WGS sequence"/>
</dbReference>
<organism evidence="2 3">
    <name type="scientific">Brachybacterium hainanense</name>
    <dbReference type="NCBI Taxonomy" id="1541174"/>
    <lineage>
        <taxon>Bacteria</taxon>
        <taxon>Bacillati</taxon>
        <taxon>Actinomycetota</taxon>
        <taxon>Actinomycetes</taxon>
        <taxon>Micrococcales</taxon>
        <taxon>Dermabacteraceae</taxon>
        <taxon>Brachybacterium</taxon>
    </lineage>
</organism>
<name>A0ABV6RGH4_9MICO</name>
<protein>
    <submittedName>
        <fullName evidence="2">Helix-turn-helix domain-containing protein</fullName>
    </submittedName>
</protein>